<dbReference type="EMBL" id="JAUCEY010000008">
    <property type="protein sequence ID" value="MDM5455378.1"/>
    <property type="molecule type" value="Genomic_DNA"/>
</dbReference>
<evidence type="ECO:0000313" key="1">
    <source>
        <dbReference type="EMBL" id="MDM5455378.1"/>
    </source>
</evidence>
<comment type="caution">
    <text evidence="1">The sequence shown here is derived from an EMBL/GenBank/DDBJ whole genome shotgun (WGS) entry which is preliminary data.</text>
</comment>
<organism evidence="1 2">
    <name type="scientific">Peribacillus simplex</name>
    <dbReference type="NCBI Taxonomy" id="1478"/>
    <lineage>
        <taxon>Bacteria</taxon>
        <taxon>Bacillati</taxon>
        <taxon>Bacillota</taxon>
        <taxon>Bacilli</taxon>
        <taxon>Bacillales</taxon>
        <taxon>Bacillaceae</taxon>
        <taxon>Peribacillus</taxon>
    </lineage>
</organism>
<proteinExistence type="predicted"/>
<reference evidence="1" key="1">
    <citation type="submission" date="2023-06" db="EMBL/GenBank/DDBJ databases">
        <title>Comparative genomics of Bacillaceae isolates and their secondary metabolite potential.</title>
        <authorList>
            <person name="Song L."/>
            <person name="Nielsen L.J."/>
            <person name="Mohite O."/>
            <person name="Xu X."/>
            <person name="Weber T."/>
            <person name="Kovacs A.T."/>
        </authorList>
    </citation>
    <scope>NUCLEOTIDE SEQUENCE</scope>
    <source>
        <strain evidence="1">D8_B_37</strain>
    </source>
</reference>
<dbReference type="AlphaFoldDB" id="A0AAW7IKI0"/>
<name>A0AAW7IKI0_9BACI</name>
<dbReference type="RefSeq" id="WP_289321062.1">
    <property type="nucleotide sequence ID" value="NZ_JAUCEY010000008.1"/>
</dbReference>
<gene>
    <name evidence="1" type="ORF">QUF89_25125</name>
</gene>
<dbReference type="Proteomes" id="UP001234602">
    <property type="component" value="Unassembled WGS sequence"/>
</dbReference>
<evidence type="ECO:0000313" key="2">
    <source>
        <dbReference type="Proteomes" id="UP001234602"/>
    </source>
</evidence>
<accession>A0AAW7IKI0</accession>
<sequence length="86" mass="9895">MNKDNLFIYIHPASTKTDVDFFGYDHEDTKFEAPTLAELEKFDDLSSWLHNMPEGSKVHLADITLTVSNNTIELEDKEYTKKGTEI</sequence>
<protein>
    <submittedName>
        <fullName evidence="1">Uncharacterized protein</fullName>
    </submittedName>
</protein>